<feature type="transmembrane region" description="Helical" evidence="11">
    <location>
        <begin position="782"/>
        <end position="800"/>
    </location>
</feature>
<reference evidence="14" key="1">
    <citation type="submission" date="2022-07" db="EMBL/GenBank/DDBJ databases">
        <title>Phylogenomic reconstructions and comparative analyses of Kickxellomycotina fungi.</title>
        <authorList>
            <person name="Reynolds N.K."/>
            <person name="Stajich J.E."/>
            <person name="Barry K."/>
            <person name="Grigoriev I.V."/>
            <person name="Crous P."/>
            <person name="Smith M.E."/>
        </authorList>
    </citation>
    <scope>NUCLEOTIDE SEQUENCE</scope>
    <source>
        <strain evidence="14">NBRC 100468</strain>
    </source>
</reference>
<keyword evidence="4 11" id="KW-0812">Transmembrane</keyword>
<dbReference type="GO" id="GO:0016887">
    <property type="term" value="F:ATP hydrolysis activity"/>
    <property type="evidence" value="ECO:0007669"/>
    <property type="project" value="InterPro"/>
</dbReference>
<keyword evidence="3" id="KW-0813">Transport</keyword>
<evidence type="ECO:0000256" key="1">
    <source>
        <dbReference type="ARBA" id="ARBA00004141"/>
    </source>
</evidence>
<feature type="transmembrane region" description="Helical" evidence="11">
    <location>
        <begin position="1240"/>
        <end position="1261"/>
    </location>
</feature>
<dbReference type="InterPro" id="IPR003439">
    <property type="entry name" value="ABC_transporter-like_ATP-bd"/>
</dbReference>
<comment type="similarity">
    <text evidence="2">Belongs to the ABC transporter superfamily. ABCB family. Multidrug resistance exporter (TC 3.A.1.201) subfamily.</text>
</comment>
<dbReference type="SUPFAM" id="SSF52540">
    <property type="entry name" value="P-loop containing nucleoside triphosphate hydrolases"/>
    <property type="match status" value="3"/>
</dbReference>
<feature type="compositionally biased region" description="Low complexity" evidence="10">
    <location>
        <begin position="54"/>
        <end position="65"/>
    </location>
</feature>
<evidence type="ECO:0000256" key="11">
    <source>
        <dbReference type="SAM" id="Phobius"/>
    </source>
</evidence>
<dbReference type="InterPro" id="IPR036640">
    <property type="entry name" value="ABC1_TM_sf"/>
</dbReference>
<gene>
    <name evidence="14" type="ORF">H4219_003401</name>
</gene>
<organism evidence="14 15">
    <name type="scientific">Mycoemilia scoparia</name>
    <dbReference type="NCBI Taxonomy" id="417184"/>
    <lineage>
        <taxon>Eukaryota</taxon>
        <taxon>Fungi</taxon>
        <taxon>Fungi incertae sedis</taxon>
        <taxon>Zoopagomycota</taxon>
        <taxon>Kickxellomycotina</taxon>
        <taxon>Kickxellomycetes</taxon>
        <taxon>Kickxellales</taxon>
        <taxon>Kickxellaceae</taxon>
        <taxon>Mycoemilia</taxon>
    </lineage>
</organism>
<dbReference type="PROSITE" id="PS00211">
    <property type="entry name" value="ABC_TRANSPORTER_1"/>
    <property type="match status" value="2"/>
</dbReference>
<dbReference type="GO" id="GO:0090374">
    <property type="term" value="P:oligopeptide export from mitochondrion"/>
    <property type="evidence" value="ECO:0007669"/>
    <property type="project" value="TreeGrafter"/>
</dbReference>
<dbReference type="PROSITE" id="PS50929">
    <property type="entry name" value="ABC_TM1F"/>
    <property type="match status" value="2"/>
</dbReference>
<dbReference type="GO" id="GO:0005743">
    <property type="term" value="C:mitochondrial inner membrane"/>
    <property type="evidence" value="ECO:0007669"/>
    <property type="project" value="TreeGrafter"/>
</dbReference>
<feature type="compositionally biased region" description="Low complexity" evidence="10">
    <location>
        <begin position="383"/>
        <end position="434"/>
    </location>
</feature>
<keyword evidence="7" id="KW-0067">ATP-binding</keyword>
<feature type="region of interest" description="Disordered" evidence="10">
    <location>
        <begin position="1653"/>
        <end position="1673"/>
    </location>
</feature>
<evidence type="ECO:0000256" key="9">
    <source>
        <dbReference type="ARBA" id="ARBA00023136"/>
    </source>
</evidence>
<evidence type="ECO:0000256" key="3">
    <source>
        <dbReference type="ARBA" id="ARBA00022448"/>
    </source>
</evidence>
<feature type="region of interest" description="Disordered" evidence="10">
    <location>
        <begin position="20"/>
        <end position="97"/>
    </location>
</feature>
<evidence type="ECO:0000259" key="13">
    <source>
        <dbReference type="PROSITE" id="PS50929"/>
    </source>
</evidence>
<dbReference type="InterPro" id="IPR003593">
    <property type="entry name" value="AAA+_ATPase"/>
</dbReference>
<feature type="compositionally biased region" description="Low complexity" evidence="10">
    <location>
        <begin position="1653"/>
        <end position="1663"/>
    </location>
</feature>
<dbReference type="EMBL" id="JANBPU010000081">
    <property type="protein sequence ID" value="KAJ1917098.1"/>
    <property type="molecule type" value="Genomic_DNA"/>
</dbReference>
<dbReference type="Gene3D" id="3.40.50.300">
    <property type="entry name" value="P-loop containing nucleotide triphosphate hydrolases"/>
    <property type="match status" value="2"/>
</dbReference>
<evidence type="ECO:0000256" key="8">
    <source>
        <dbReference type="ARBA" id="ARBA00022989"/>
    </source>
</evidence>
<evidence type="ECO:0000256" key="5">
    <source>
        <dbReference type="ARBA" id="ARBA00022737"/>
    </source>
</evidence>
<sequence>MESNYDNFNFSFNSSSYYTTLSSPHHYHQEEEEKEVSSKSSNFQLRPFDVEQHTTTATTNNNTDTVVMRTKRNNNNTNNKAEEQEEKEKDGHFSTKRPITLDINPATVVSSNDNFQESIFMLTDDGDNNNNNSPRAFARNFSNVQQQQQQQQKSYESMIPADTCSGGDGDGGLLRFLHHKNTNNNNSNNVFRGSRGGRIVDNNDDAIIKTTDSRDGSNNPTDTKCLGGKNLIANGIQSGGGGGSEIHDFVGINQQQRQLLRCVEDNPNCFGSYSHEERGIAKASKPSHHFITNNNNNKSNGISEPSSSPIISINDELSFSSFAGRGELNTDEYTDNLSSSGGYGGHNQYSTTSGNVAEYLDQKRDSSSNLVITKHHHQQQNINTTTTTSSSSTSSSSSSSPNNKNNNNCSSGDYKNNNDSPLSPGDNNSSSNDNSGGGGSSSSSSSSSHDEPPEYNSILESYPPIKPLQMFQFADTLDKFMIIIGTIASIIVGGANPLLLLIFGKAMGYFIAYQAAVNITNGGNPNKKASSPPPSSSSSGGGGGGGEGMLLIESRNNLDMHVRKCCWYFLAIGLGIWIAGFVMSLCWNIASERQIRRIRSRYYQSILRQPIGWFDQVRTGDLTNRISGDIGLLKEGIGERVGFVLQLAATFISGIGIAFTNAWKVSLVICAVLPLVIGSAAVMSILLSRWAAKGQDQYAGAGAIATEVLSNIKTVMSFNSQERELQRYNRELSKAYLAGKKKGITSAICTGLMMFFVFSGYCVGFWFGSTRILAGEYMPDQVLTAFFTLMFGGVSLGSAAPNISSIATGRGCASRVYGIISQKSPIDAVHDEEGISAKSIEGSIEFRNIDFSYPIRPDVPILRNFGLAIKPGEKVALVGGSGCGKSTTVGLVERFYDPDGGQVLIDGIDIKEYNVRSLRQQLGMVTQEPVLFSTTIYQNIVWGAINPENEPPTKEQVIDAAKAANAHAFISRLPDGYDTVVGEGGALLSGGQKQRIAIARALIRNPKILLLDEATSALDTESERLVQDALDKLSKSRTTITIAHRLSTIRSADRIYVIREGQVLESGTHDELVKQDGEYAAMVKAQELRRMANEKVTGEYSDEEADIQRLVDEELDRSKRAGGEGGTTAGPNRSRKLGLFGSSRDNMLKGNSGADSVGDGLKRAMSVEKLQNVLKFNKELSLSSNKYYTQVEEDSEEATNSSGLINNNNHHHHQQDHQRGGLGLLLRLFWEYRHGIFHRYFIGAIGAIVEGSTLPLFSIVFSKLVVVFSIQDHDQFQQQSLFYSLLFLVFGGSEFIGMFMRVGFFSIGSEKLTQKIRHDTFRALLRQEAGFYDHEGNGTGSLAAKLATEAECINKFGSVVWSMLTSSLASVAAGVSISFIVDWRMSLVAVGCLPFIILSQYVLARNLEGSSKRELGMHKEAGQTASETIANIKTVASLTREHTFIQIFDRYGSDENPASSPPIYFSAFAYGFSNACILFIYALLLFVGSRFVIENTLAVQGLFQIMFAVIFSSFAVAMLSQQASTYTDGVNAAVSIYELLDRKPKIDGTDDGINGALPDSYNGKARLRNVNFSYPIRPKAQILQNVSFEAKPGQTIALVGGSGSGKSTTIALLQRLYDVNNPSSTAAAAVRNGSRISSKAELSDINFSSYSSDGINDSGGSDDSNNHTTNGEGGVFVEDIDVRDWNIRSLRDNMSVVSQEPVLFGLSIAENIAYGKPNATMQEIEDAARNANIYDFISNLPDGFDTNAGQKGGQLSGGQKQRIAIARAMIRNPKLLLLDEATSALDSSSEKAVQAVLDKVKLGRTTITIAHRLSTIQDSDVIVVFQRGQVVETGTHDELLQKNGVYAGLVKQQSLEVTH</sequence>
<evidence type="ECO:0000256" key="6">
    <source>
        <dbReference type="ARBA" id="ARBA00022741"/>
    </source>
</evidence>
<dbReference type="InterPro" id="IPR039421">
    <property type="entry name" value="Type_1_exporter"/>
</dbReference>
<feature type="region of interest" description="Disordered" evidence="10">
    <location>
        <begin position="524"/>
        <end position="544"/>
    </location>
</feature>
<feature type="compositionally biased region" description="Basic and acidic residues" evidence="10">
    <location>
        <begin position="27"/>
        <end position="37"/>
    </location>
</feature>
<dbReference type="SMART" id="SM00382">
    <property type="entry name" value="AAA"/>
    <property type="match status" value="2"/>
</dbReference>
<feature type="domain" description="ABC transmembrane type-1" evidence="13">
    <location>
        <begin position="483"/>
        <end position="808"/>
    </location>
</feature>
<protein>
    <submittedName>
        <fullName evidence="14">Uncharacterized protein</fullName>
    </submittedName>
</protein>
<dbReference type="InterPro" id="IPR027417">
    <property type="entry name" value="P-loop_NTPase"/>
</dbReference>
<feature type="transmembrane region" description="Helical" evidence="11">
    <location>
        <begin position="567"/>
        <end position="590"/>
    </location>
</feature>
<keyword evidence="8 11" id="KW-1133">Transmembrane helix</keyword>
<feature type="transmembrane region" description="Helical" evidence="11">
    <location>
        <begin position="1387"/>
        <end position="1404"/>
    </location>
</feature>
<feature type="domain" description="ABC transporter" evidence="12">
    <location>
        <begin position="844"/>
        <end position="1085"/>
    </location>
</feature>
<dbReference type="Gene3D" id="1.20.1560.10">
    <property type="entry name" value="ABC transporter type 1, transmembrane domain"/>
    <property type="match status" value="2"/>
</dbReference>
<dbReference type="SUPFAM" id="SSF90123">
    <property type="entry name" value="ABC transporter transmembrane region"/>
    <property type="match status" value="2"/>
</dbReference>
<accession>A0A9W7ZVP0</accession>
<comment type="subcellular location">
    <subcellularLocation>
        <location evidence="1">Membrane</location>
        <topology evidence="1">Multi-pass membrane protein</topology>
    </subcellularLocation>
</comment>
<dbReference type="PANTHER" id="PTHR43394">
    <property type="entry name" value="ATP-DEPENDENT PERMEASE MDL1, MITOCHONDRIAL"/>
    <property type="match status" value="1"/>
</dbReference>
<evidence type="ECO:0000256" key="7">
    <source>
        <dbReference type="ARBA" id="ARBA00022840"/>
    </source>
</evidence>
<evidence type="ECO:0000256" key="2">
    <source>
        <dbReference type="ARBA" id="ARBA00007577"/>
    </source>
</evidence>
<proteinExistence type="inferred from homology"/>
<dbReference type="FunFam" id="1.20.1560.10:FF:000018">
    <property type="entry name" value="ATP-binding cassette subfamily B member 11"/>
    <property type="match status" value="1"/>
</dbReference>
<dbReference type="GO" id="GO:0015421">
    <property type="term" value="F:ABC-type oligopeptide transporter activity"/>
    <property type="evidence" value="ECO:0007669"/>
    <property type="project" value="TreeGrafter"/>
</dbReference>
<feature type="compositionally biased region" description="Basic and acidic residues" evidence="10">
    <location>
        <begin position="80"/>
        <end position="93"/>
    </location>
</feature>
<comment type="caution">
    <text evidence="14">The sequence shown here is derived from an EMBL/GenBank/DDBJ whole genome shotgun (WGS) entry which is preliminary data.</text>
</comment>
<dbReference type="Proteomes" id="UP001150538">
    <property type="component" value="Unassembled WGS sequence"/>
</dbReference>
<dbReference type="Pfam" id="PF00005">
    <property type="entry name" value="ABC_tran"/>
    <property type="match status" value="3"/>
</dbReference>
<feature type="transmembrane region" description="Helical" evidence="11">
    <location>
        <begin position="744"/>
        <end position="767"/>
    </location>
</feature>
<dbReference type="FunFam" id="3.40.50.300:FF:000251">
    <property type="entry name" value="ABC transporter B family member 19"/>
    <property type="match status" value="1"/>
</dbReference>
<feature type="transmembrane region" description="Helical" evidence="11">
    <location>
        <begin position="480"/>
        <end position="503"/>
    </location>
</feature>
<evidence type="ECO:0000256" key="4">
    <source>
        <dbReference type="ARBA" id="ARBA00022692"/>
    </source>
</evidence>
<dbReference type="PROSITE" id="PS50893">
    <property type="entry name" value="ABC_TRANSPORTER_2"/>
    <property type="match status" value="2"/>
</dbReference>
<dbReference type="OrthoDB" id="6500128at2759"/>
<keyword evidence="6" id="KW-0547">Nucleotide-binding</keyword>
<dbReference type="PANTHER" id="PTHR43394:SF27">
    <property type="entry name" value="ATP-DEPENDENT TRANSLOCASE ABCB1-LIKE"/>
    <property type="match status" value="1"/>
</dbReference>
<feature type="transmembrane region" description="Helical" evidence="11">
    <location>
        <begin position="1359"/>
        <end position="1381"/>
    </location>
</feature>
<evidence type="ECO:0000259" key="12">
    <source>
        <dbReference type="PROSITE" id="PS50893"/>
    </source>
</evidence>
<keyword evidence="9 11" id="KW-0472">Membrane</keyword>
<feature type="region of interest" description="Disordered" evidence="10">
    <location>
        <begin position="375"/>
        <end position="460"/>
    </location>
</feature>
<feature type="transmembrane region" description="Helical" evidence="11">
    <location>
        <begin position="1281"/>
        <end position="1307"/>
    </location>
</feature>
<keyword evidence="15" id="KW-1185">Reference proteome</keyword>
<feature type="domain" description="ABC transporter" evidence="12">
    <location>
        <begin position="1565"/>
        <end position="1852"/>
    </location>
</feature>
<feature type="domain" description="ABC transmembrane type-1" evidence="13">
    <location>
        <begin position="1241"/>
        <end position="1528"/>
    </location>
</feature>
<feature type="transmembrane region" description="Helical" evidence="11">
    <location>
        <begin position="1463"/>
        <end position="1486"/>
    </location>
</feature>
<feature type="region of interest" description="Disordered" evidence="10">
    <location>
        <begin position="1114"/>
        <end position="1142"/>
    </location>
</feature>
<dbReference type="CDD" id="cd18578">
    <property type="entry name" value="ABC_6TM_Pgp_ABCB1_D2_like"/>
    <property type="match status" value="1"/>
</dbReference>
<name>A0A9W7ZVP0_9FUNG</name>
<dbReference type="Pfam" id="PF00664">
    <property type="entry name" value="ABC_membrane"/>
    <property type="match status" value="2"/>
</dbReference>
<feature type="compositionally biased region" description="Low complexity" evidence="10">
    <location>
        <begin position="293"/>
        <end position="307"/>
    </location>
</feature>
<dbReference type="InterPro" id="IPR017871">
    <property type="entry name" value="ABC_transporter-like_CS"/>
</dbReference>
<evidence type="ECO:0000313" key="14">
    <source>
        <dbReference type="EMBL" id="KAJ1917098.1"/>
    </source>
</evidence>
<dbReference type="InterPro" id="IPR011527">
    <property type="entry name" value="ABC1_TM_dom"/>
</dbReference>
<feature type="transmembrane region" description="Helical" evidence="11">
    <location>
        <begin position="1498"/>
        <end position="1519"/>
    </location>
</feature>
<feature type="region of interest" description="Disordered" evidence="10">
    <location>
        <begin position="283"/>
        <end position="307"/>
    </location>
</feature>
<feature type="transmembrane region" description="Helical" evidence="11">
    <location>
        <begin position="665"/>
        <end position="687"/>
    </location>
</feature>
<evidence type="ECO:0000256" key="10">
    <source>
        <dbReference type="SAM" id="MobiDB-lite"/>
    </source>
</evidence>
<keyword evidence="5" id="KW-0677">Repeat</keyword>
<dbReference type="CDD" id="cd03249">
    <property type="entry name" value="ABC_MTABC3_MDL1_MDL2"/>
    <property type="match status" value="2"/>
</dbReference>
<dbReference type="GO" id="GO:0005524">
    <property type="term" value="F:ATP binding"/>
    <property type="evidence" value="ECO:0007669"/>
    <property type="project" value="UniProtKB-KW"/>
</dbReference>
<evidence type="ECO:0000313" key="15">
    <source>
        <dbReference type="Proteomes" id="UP001150538"/>
    </source>
</evidence>
<feature type="transmembrane region" description="Helical" evidence="11">
    <location>
        <begin position="641"/>
        <end position="659"/>
    </location>
</feature>
<dbReference type="CDD" id="cd18577">
    <property type="entry name" value="ABC_6TM_Pgp_ABCB1_D1_like"/>
    <property type="match status" value="1"/>
</dbReference>